<dbReference type="AlphaFoldDB" id="M0MWV2"/>
<dbReference type="EMBL" id="AOME01000075">
    <property type="protein sequence ID" value="EMA50041.1"/>
    <property type="molecule type" value="Genomic_DNA"/>
</dbReference>
<evidence type="ECO:0000313" key="3">
    <source>
        <dbReference type="Proteomes" id="UP000011625"/>
    </source>
</evidence>
<name>M0MWV2_9EURY</name>
<organism evidence="2 3">
    <name type="scientific">Halococcus salifodinae DSM 8989</name>
    <dbReference type="NCBI Taxonomy" id="1227456"/>
    <lineage>
        <taxon>Archaea</taxon>
        <taxon>Methanobacteriati</taxon>
        <taxon>Methanobacteriota</taxon>
        <taxon>Stenosarchaea group</taxon>
        <taxon>Halobacteria</taxon>
        <taxon>Halobacteriales</taxon>
        <taxon>Halococcaceae</taxon>
        <taxon>Halococcus</taxon>
    </lineage>
</organism>
<comment type="caution">
    <text evidence="2">The sequence shown here is derived from an EMBL/GenBank/DDBJ whole genome shotgun (WGS) entry which is preliminary data.</text>
</comment>
<feature type="region of interest" description="Disordered" evidence="1">
    <location>
        <begin position="86"/>
        <end position="110"/>
    </location>
</feature>
<dbReference type="RefSeq" id="WP_005044975.1">
    <property type="nucleotide sequence ID" value="NZ_AOME01000075.1"/>
</dbReference>
<reference evidence="2 3" key="1">
    <citation type="journal article" date="2014" name="PLoS Genet.">
        <title>Phylogenetically driven sequencing of extremely halophilic archaea reveals strategies for static and dynamic osmo-response.</title>
        <authorList>
            <person name="Becker E.A."/>
            <person name="Seitzer P.M."/>
            <person name="Tritt A."/>
            <person name="Larsen D."/>
            <person name="Krusor M."/>
            <person name="Yao A.I."/>
            <person name="Wu D."/>
            <person name="Madern D."/>
            <person name="Eisen J.A."/>
            <person name="Darling A.E."/>
            <person name="Facciotti M.T."/>
        </authorList>
    </citation>
    <scope>NUCLEOTIDE SEQUENCE [LARGE SCALE GENOMIC DNA]</scope>
    <source>
        <strain evidence="2 3">DSM 8989</strain>
    </source>
</reference>
<dbReference type="Pfam" id="PF19123">
    <property type="entry name" value="DUF5807"/>
    <property type="match status" value="1"/>
</dbReference>
<sequence>MDSARTQFLAGDRPDDVLLFIAESAVSDLGTLAQHGEQVERGVVLILEAERGRSAFEGATGVDPMTLASSAMGSEGDLDLDAFEGECPEADANGEGGADEADDAETTTEEHAPRFVFGFAEERNEEAGGIYAEGDVIHAYAVCECGTAYSDRWVAGE</sequence>
<evidence type="ECO:0000256" key="1">
    <source>
        <dbReference type="SAM" id="MobiDB-lite"/>
    </source>
</evidence>
<proteinExistence type="predicted"/>
<dbReference type="STRING" id="1227456.C450_15865"/>
<feature type="compositionally biased region" description="Acidic residues" evidence="1">
    <location>
        <begin position="97"/>
        <end position="107"/>
    </location>
</feature>
<protein>
    <submittedName>
        <fullName evidence="2">Uncharacterized protein</fullName>
    </submittedName>
</protein>
<dbReference type="PATRIC" id="fig|1227456.3.peg.3224"/>
<dbReference type="Proteomes" id="UP000011625">
    <property type="component" value="Unassembled WGS sequence"/>
</dbReference>
<gene>
    <name evidence="2" type="ORF">C450_15865</name>
</gene>
<evidence type="ECO:0000313" key="2">
    <source>
        <dbReference type="EMBL" id="EMA50041.1"/>
    </source>
</evidence>
<dbReference type="InterPro" id="IPR043830">
    <property type="entry name" value="DUF5807"/>
</dbReference>
<accession>M0MWV2</accession>
<keyword evidence="3" id="KW-1185">Reference proteome</keyword>
<dbReference type="OrthoDB" id="300179at2157"/>